<gene>
    <name evidence="2" type="ORF">GH808_02400</name>
</gene>
<comment type="caution">
    <text evidence="2">The sequence shown here is derived from an EMBL/GenBank/DDBJ whole genome shotgun (WGS) entry which is preliminary data.</text>
</comment>
<dbReference type="Pfam" id="PF14070">
    <property type="entry name" value="YjfB_motility"/>
    <property type="match status" value="1"/>
</dbReference>
<organism evidence="2 3">
    <name type="scientific">Acetobacterium fimetarium</name>
    <dbReference type="NCBI Taxonomy" id="52691"/>
    <lineage>
        <taxon>Bacteria</taxon>
        <taxon>Bacillati</taxon>
        <taxon>Bacillota</taxon>
        <taxon>Clostridia</taxon>
        <taxon>Eubacteriales</taxon>
        <taxon>Eubacteriaceae</taxon>
        <taxon>Acetobacterium</taxon>
    </lineage>
</organism>
<reference evidence="2 3" key="1">
    <citation type="journal article" date="2020" name="mSystems">
        <title>Defining Genomic and Predicted Metabolic Features of the Acetobacterium Genus.</title>
        <authorList>
            <person name="Ross D.E."/>
            <person name="Marshall C.W."/>
            <person name="Gulliver D."/>
            <person name="May H.D."/>
            <person name="Norman R.S."/>
        </authorList>
    </citation>
    <scope>NUCLEOTIDE SEQUENCE [LARGE SCALE GENOMIC DNA]</scope>
    <source>
        <strain evidence="2 3">DSM 8238</strain>
    </source>
</reference>
<dbReference type="RefSeq" id="WP_186841207.1">
    <property type="nucleotide sequence ID" value="NZ_WJBC01000002.1"/>
</dbReference>
<dbReference type="Proteomes" id="UP000603234">
    <property type="component" value="Unassembled WGS sequence"/>
</dbReference>
<keyword evidence="3" id="KW-1185">Reference proteome</keyword>
<evidence type="ECO:0000313" key="3">
    <source>
        <dbReference type="Proteomes" id="UP000603234"/>
    </source>
</evidence>
<sequence>MDIAAASMSLSQMQVSQQASMSVMKMAMETGEVQMDSVVEMAATSSAPVSPNPYVGQNLDLTV</sequence>
<evidence type="ECO:0000256" key="1">
    <source>
        <dbReference type="SAM" id="MobiDB-lite"/>
    </source>
</evidence>
<evidence type="ECO:0000313" key="2">
    <source>
        <dbReference type="EMBL" id="MBC3803296.1"/>
    </source>
</evidence>
<protein>
    <submittedName>
        <fullName evidence="2">Motility protein</fullName>
    </submittedName>
</protein>
<accession>A0ABR6WSU0</accession>
<feature type="region of interest" description="Disordered" evidence="1">
    <location>
        <begin position="44"/>
        <end position="63"/>
    </location>
</feature>
<name>A0ABR6WSU0_9FIRM</name>
<dbReference type="EMBL" id="WJBC01000002">
    <property type="protein sequence ID" value="MBC3803296.1"/>
    <property type="molecule type" value="Genomic_DNA"/>
</dbReference>
<proteinExistence type="predicted"/>
<dbReference type="InterPro" id="IPR025906">
    <property type="entry name" value="YjfB_motility"/>
</dbReference>